<dbReference type="OrthoDB" id="5845122at2"/>
<name>A0A1S2KZK9_9BACI</name>
<feature type="domain" description="SLH" evidence="2">
    <location>
        <begin position="86"/>
        <end position="149"/>
    </location>
</feature>
<keyword evidence="1" id="KW-0732">Signal</keyword>
<dbReference type="RefSeq" id="WP_071319051.1">
    <property type="nucleotide sequence ID" value="NZ_CP063356.2"/>
</dbReference>
<dbReference type="AlphaFoldDB" id="A0A1S2KZK9"/>
<proteinExistence type="predicted"/>
<evidence type="ECO:0000256" key="1">
    <source>
        <dbReference type="ARBA" id="ARBA00022729"/>
    </source>
</evidence>
<reference evidence="4" key="4">
    <citation type="submission" date="2020-10" db="EMBL/GenBank/DDBJ databases">
        <authorList>
            <person name="Bassil N.M."/>
            <person name="Lloyd J.R."/>
        </authorList>
    </citation>
    <scope>NUCLEOTIDE SEQUENCE</scope>
    <source>
        <strain evidence="4">NB2006</strain>
    </source>
</reference>
<organism evidence="3 5">
    <name type="scientific">Anaerobacillus isosaccharinicus</name>
    <dbReference type="NCBI Taxonomy" id="1532552"/>
    <lineage>
        <taxon>Bacteria</taxon>
        <taxon>Bacillati</taxon>
        <taxon>Bacillota</taxon>
        <taxon>Bacilli</taxon>
        <taxon>Bacillales</taxon>
        <taxon>Bacillaceae</taxon>
        <taxon>Anaerobacillus</taxon>
    </lineage>
</organism>
<dbReference type="EMBL" id="CP063356">
    <property type="protein sequence ID" value="QOY37110.1"/>
    <property type="molecule type" value="Genomic_DNA"/>
</dbReference>
<sequence>MKKYYLTALALILVISGLIFSPVITANQTFKDVPNTHRFNAEISYLSNLGVVSGVGNGNYEPDAIVTRAAAAAMIGRALKLDGTQRNTRFPDVKDGNNASGFIESAAALGIITGFPTGEFRPSQPVTRGQMAIFLSRAFKLEQESEQSFIDLRESMSSYIHVKRILAANITQGYPGGTFRPDQQITRGEFAALLARALDDKFKKDIVPEPIKIE</sequence>
<evidence type="ECO:0000313" key="4">
    <source>
        <dbReference type="EMBL" id="QOY37110.1"/>
    </source>
</evidence>
<dbReference type="EMBL" id="LQXD01000189">
    <property type="protein sequence ID" value="OIJ05639.1"/>
    <property type="molecule type" value="Genomic_DNA"/>
</dbReference>
<reference evidence="4 5" key="2">
    <citation type="journal article" date="2017" name="Genome Announc.">
        <title>Draft Genome Sequences of Four Alkaliphilic Bacteria Belonging to the Anaerobacillus Genus.</title>
        <authorList>
            <person name="Bassil N.M."/>
            <person name="Lloyd J.R."/>
        </authorList>
    </citation>
    <scope>NUCLEOTIDE SEQUENCE [LARGE SCALE GENOMIC DNA]</scope>
    <source>
        <strain evidence="4 5">NB2006</strain>
    </source>
</reference>
<gene>
    <name evidence="4" type="ORF">AWH56_005565</name>
    <name evidence="3" type="ORF">AWH56_21885</name>
</gene>
<feature type="domain" description="SLH" evidence="2">
    <location>
        <begin position="150"/>
        <end position="208"/>
    </location>
</feature>
<keyword evidence="5" id="KW-1185">Reference proteome</keyword>
<feature type="domain" description="SLH" evidence="2">
    <location>
        <begin position="26"/>
        <end position="85"/>
    </location>
</feature>
<dbReference type="PROSITE" id="PS51272">
    <property type="entry name" value="SLH"/>
    <property type="match status" value="3"/>
</dbReference>
<dbReference type="InterPro" id="IPR051465">
    <property type="entry name" value="Cell_Envelope_Struct_Comp"/>
</dbReference>
<protein>
    <submittedName>
        <fullName evidence="4">S-layer homology domain-containing protein</fullName>
    </submittedName>
</protein>
<evidence type="ECO:0000313" key="5">
    <source>
        <dbReference type="Proteomes" id="UP000180175"/>
    </source>
</evidence>
<accession>A0A1S2KZK9</accession>
<dbReference type="PANTHER" id="PTHR43308">
    <property type="entry name" value="OUTER MEMBRANE PROTEIN ALPHA-RELATED"/>
    <property type="match status" value="1"/>
</dbReference>
<dbReference type="Pfam" id="PF00395">
    <property type="entry name" value="SLH"/>
    <property type="match status" value="3"/>
</dbReference>
<evidence type="ECO:0000259" key="2">
    <source>
        <dbReference type="PROSITE" id="PS51272"/>
    </source>
</evidence>
<reference evidence="4 5" key="3">
    <citation type="journal article" date="2019" name="Int. J. Syst. Evol. Microbiol.">
        <title>Anaerobacillus isosaccharinicus sp. nov., an alkaliphilic bacterium which degrades isosaccharinic acid.</title>
        <authorList>
            <person name="Bassil N.M."/>
            <person name="Lloyd J.R."/>
        </authorList>
    </citation>
    <scope>NUCLEOTIDE SEQUENCE [LARGE SCALE GENOMIC DNA]</scope>
    <source>
        <strain evidence="4 5">NB2006</strain>
    </source>
</reference>
<dbReference type="KEGG" id="aia:AWH56_005565"/>
<evidence type="ECO:0000313" key="3">
    <source>
        <dbReference type="EMBL" id="OIJ05639.1"/>
    </source>
</evidence>
<dbReference type="InterPro" id="IPR001119">
    <property type="entry name" value="SLH_dom"/>
</dbReference>
<reference evidence="3 5" key="1">
    <citation type="submission" date="2016-10" db="EMBL/GenBank/DDBJ databases">
        <title>Draft genome sequences of four alkaliphilic bacteria belonging to the Anaerobacillus genus.</title>
        <authorList>
            <person name="Bassil N.M."/>
            <person name="Lloyd J.R."/>
        </authorList>
    </citation>
    <scope>NUCLEOTIDE SEQUENCE [LARGE SCALE GENOMIC DNA]</scope>
    <source>
        <strain evidence="3 5">NB2006</strain>
    </source>
</reference>
<dbReference type="Proteomes" id="UP000180175">
    <property type="component" value="Chromosome"/>
</dbReference>
<dbReference type="PANTHER" id="PTHR43308:SF5">
    <property type="entry name" value="S-LAYER PROTEIN _ PEPTIDOGLYCAN ENDO-BETA-N-ACETYLGLUCOSAMINIDASE"/>
    <property type="match status" value="1"/>
</dbReference>